<dbReference type="InterPro" id="IPR042094">
    <property type="entry name" value="T2SS_GspF_sf"/>
</dbReference>
<dbReference type="Gene3D" id="1.20.81.30">
    <property type="entry name" value="Type II secretion system (T2SS), domain F"/>
    <property type="match status" value="1"/>
</dbReference>
<evidence type="ECO:0000256" key="1">
    <source>
        <dbReference type="ARBA" id="ARBA00004651"/>
    </source>
</evidence>
<dbReference type="Proteomes" id="UP000198638">
    <property type="component" value="Unassembled WGS sequence"/>
</dbReference>
<keyword evidence="4 6" id="KW-1133">Transmembrane helix</keyword>
<reference evidence="9" key="1">
    <citation type="submission" date="2016-10" db="EMBL/GenBank/DDBJ databases">
        <authorList>
            <person name="Varghese N."/>
            <person name="Submissions S."/>
        </authorList>
    </citation>
    <scope>NUCLEOTIDE SEQUENCE [LARGE SCALE GENOMIC DNA]</scope>
    <source>
        <strain evidence="9">LMG 24000</strain>
    </source>
</reference>
<evidence type="ECO:0000259" key="7">
    <source>
        <dbReference type="Pfam" id="PF00482"/>
    </source>
</evidence>
<dbReference type="GO" id="GO:0005886">
    <property type="term" value="C:plasma membrane"/>
    <property type="evidence" value="ECO:0007669"/>
    <property type="project" value="UniProtKB-SubCell"/>
</dbReference>
<keyword evidence="2" id="KW-1003">Cell membrane</keyword>
<dbReference type="OrthoDB" id="597333at2"/>
<accession>A0A1H4GI60</accession>
<sequence length="282" mass="30593">MTLALILALVFTGILGVIWLIARSGKTALAARSQHMAGELEQQLADAFVFVNRQKVATWTMVAMVALPVVAFLLSGNLLVGIVTLPLALTLPKKVMARMRAKRIVALEKQLPDALLMLAGALRAGASFPIALESVVHESTPPISEEFDLLMREIRLGIDLDVAMHNVEKRIPIPDFMMVTAAITIAREVGGNLAEALESVARTLREKLQMEGKIRALTAQGRMQGIVMTCLPLLLMLVLRFMEPTAMAPLFGEPVGWATLGAIAVMEFLGYKSISAITRIDV</sequence>
<dbReference type="AlphaFoldDB" id="A0A1H4GI60"/>
<proteinExistence type="predicted"/>
<evidence type="ECO:0000256" key="6">
    <source>
        <dbReference type="SAM" id="Phobius"/>
    </source>
</evidence>
<evidence type="ECO:0000256" key="2">
    <source>
        <dbReference type="ARBA" id="ARBA00022475"/>
    </source>
</evidence>
<dbReference type="PANTHER" id="PTHR35007">
    <property type="entry name" value="INTEGRAL MEMBRANE PROTEIN-RELATED"/>
    <property type="match status" value="1"/>
</dbReference>
<feature type="transmembrane region" description="Helical" evidence="6">
    <location>
        <begin position="56"/>
        <end position="89"/>
    </location>
</feature>
<dbReference type="InterPro" id="IPR018076">
    <property type="entry name" value="T2SS_GspF_dom"/>
</dbReference>
<keyword evidence="5 6" id="KW-0472">Membrane</keyword>
<evidence type="ECO:0000313" key="8">
    <source>
        <dbReference type="EMBL" id="SEB08710.1"/>
    </source>
</evidence>
<keyword evidence="9" id="KW-1185">Reference proteome</keyword>
<dbReference type="Pfam" id="PF00482">
    <property type="entry name" value="T2SSF"/>
    <property type="match status" value="1"/>
</dbReference>
<dbReference type="RefSeq" id="WP_090535330.1">
    <property type="nucleotide sequence ID" value="NZ_FNRQ01000006.1"/>
</dbReference>
<dbReference type="STRING" id="83784.SAMN05192564_10617"/>
<organism evidence="8 9">
    <name type="scientific">Paraburkholderia sartisoli</name>
    <dbReference type="NCBI Taxonomy" id="83784"/>
    <lineage>
        <taxon>Bacteria</taxon>
        <taxon>Pseudomonadati</taxon>
        <taxon>Pseudomonadota</taxon>
        <taxon>Betaproteobacteria</taxon>
        <taxon>Burkholderiales</taxon>
        <taxon>Burkholderiaceae</taxon>
        <taxon>Paraburkholderia</taxon>
    </lineage>
</organism>
<comment type="subcellular location">
    <subcellularLocation>
        <location evidence="1">Cell membrane</location>
        <topology evidence="1">Multi-pass membrane protein</topology>
    </subcellularLocation>
</comment>
<evidence type="ECO:0000256" key="4">
    <source>
        <dbReference type="ARBA" id="ARBA00022989"/>
    </source>
</evidence>
<evidence type="ECO:0000256" key="5">
    <source>
        <dbReference type="ARBA" id="ARBA00023136"/>
    </source>
</evidence>
<feature type="domain" description="Type II secretion system protein GspF" evidence="7">
    <location>
        <begin position="115"/>
        <end position="239"/>
    </location>
</feature>
<protein>
    <submittedName>
        <fullName evidence="8">Tight adherence protein B</fullName>
    </submittedName>
</protein>
<dbReference type="PANTHER" id="PTHR35007:SF1">
    <property type="entry name" value="PILUS ASSEMBLY PROTEIN"/>
    <property type="match status" value="1"/>
</dbReference>
<evidence type="ECO:0000256" key="3">
    <source>
        <dbReference type="ARBA" id="ARBA00022692"/>
    </source>
</evidence>
<evidence type="ECO:0000313" key="9">
    <source>
        <dbReference type="Proteomes" id="UP000198638"/>
    </source>
</evidence>
<feature type="transmembrane region" description="Helical" evidence="6">
    <location>
        <begin position="254"/>
        <end position="271"/>
    </location>
</feature>
<dbReference type="EMBL" id="FNRQ01000006">
    <property type="protein sequence ID" value="SEB08710.1"/>
    <property type="molecule type" value="Genomic_DNA"/>
</dbReference>
<keyword evidence="3 6" id="KW-0812">Transmembrane</keyword>
<name>A0A1H4GI60_9BURK</name>
<feature type="transmembrane region" description="Helical" evidence="6">
    <location>
        <begin position="223"/>
        <end position="242"/>
    </location>
</feature>
<gene>
    <name evidence="8" type="ORF">SAMN05192564_10617</name>
</gene>